<dbReference type="GO" id="GO:0005507">
    <property type="term" value="F:copper ion binding"/>
    <property type="evidence" value="ECO:0007669"/>
    <property type="project" value="InterPro"/>
</dbReference>
<dbReference type="SUPFAM" id="SSF81296">
    <property type="entry name" value="E set domains"/>
    <property type="match status" value="1"/>
</dbReference>
<dbReference type="Gene3D" id="2.60.40.1220">
    <property type="match status" value="1"/>
</dbReference>
<gene>
    <name evidence="9" type="ORF">EV191_103128</name>
</gene>
<reference evidence="9 10" key="1">
    <citation type="submission" date="2019-03" db="EMBL/GenBank/DDBJ databases">
        <title>Genomic Encyclopedia of Type Strains, Phase IV (KMG-IV): sequencing the most valuable type-strain genomes for metagenomic binning, comparative biology and taxonomic classification.</title>
        <authorList>
            <person name="Goeker M."/>
        </authorList>
    </citation>
    <scope>NUCLEOTIDE SEQUENCE [LARGE SCALE GENOMIC DNA]</scope>
    <source>
        <strain evidence="9 10">DSM 45765</strain>
    </source>
</reference>
<evidence type="ECO:0000313" key="9">
    <source>
        <dbReference type="EMBL" id="TCP54087.1"/>
    </source>
</evidence>
<evidence type="ECO:0000256" key="4">
    <source>
        <dbReference type="ARBA" id="ARBA00023008"/>
    </source>
</evidence>
<feature type="compositionally biased region" description="Low complexity" evidence="5">
    <location>
        <begin position="127"/>
        <end position="145"/>
    </location>
</feature>
<dbReference type="Proteomes" id="UP000294911">
    <property type="component" value="Unassembled WGS sequence"/>
</dbReference>
<dbReference type="OrthoDB" id="5242236at2"/>
<evidence type="ECO:0000256" key="7">
    <source>
        <dbReference type="SAM" id="SignalP"/>
    </source>
</evidence>
<dbReference type="GO" id="GO:0042597">
    <property type="term" value="C:periplasmic space"/>
    <property type="evidence" value="ECO:0007669"/>
    <property type="project" value="InterPro"/>
</dbReference>
<organism evidence="9 10">
    <name type="scientific">Tamaricihabitans halophyticus</name>
    <dbReference type="NCBI Taxonomy" id="1262583"/>
    <lineage>
        <taxon>Bacteria</taxon>
        <taxon>Bacillati</taxon>
        <taxon>Actinomycetota</taxon>
        <taxon>Actinomycetes</taxon>
        <taxon>Pseudonocardiales</taxon>
        <taxon>Pseudonocardiaceae</taxon>
        <taxon>Tamaricihabitans</taxon>
    </lineage>
</organism>
<feature type="transmembrane region" description="Helical" evidence="6">
    <location>
        <begin position="158"/>
        <end position="177"/>
    </location>
</feature>
<dbReference type="RefSeq" id="WP_132876862.1">
    <property type="nucleotide sequence ID" value="NZ_SLXQ01000003.1"/>
</dbReference>
<dbReference type="InterPro" id="IPR007348">
    <property type="entry name" value="CopC_dom"/>
</dbReference>
<evidence type="ECO:0000256" key="3">
    <source>
        <dbReference type="ARBA" id="ARBA00022729"/>
    </source>
</evidence>
<dbReference type="InterPro" id="IPR014756">
    <property type="entry name" value="Ig_E-set"/>
</dbReference>
<dbReference type="GO" id="GO:0005886">
    <property type="term" value="C:plasma membrane"/>
    <property type="evidence" value="ECO:0007669"/>
    <property type="project" value="TreeGrafter"/>
</dbReference>
<sequence>MRRALVLAMLTGLALLGSAGPALAHNQLIESDPADGATVQSSPAEVTLTFDQPVQPGDFNQIAVTGPDGDSWVDGTATVDSNKVSARVLSLGPAGEYTIGYRILSADGHPVEGQTRFELTKAGTGTPAPSAPQQAPADSPDAQPAGEGDTEESGGVPLWVWIGGAVLLLGAGLFFALRGGRSSND</sequence>
<dbReference type="GO" id="GO:0030313">
    <property type="term" value="C:cell envelope"/>
    <property type="evidence" value="ECO:0007669"/>
    <property type="project" value="UniProtKB-SubCell"/>
</dbReference>
<proteinExistence type="predicted"/>
<evidence type="ECO:0000256" key="2">
    <source>
        <dbReference type="ARBA" id="ARBA00022723"/>
    </source>
</evidence>
<evidence type="ECO:0000256" key="6">
    <source>
        <dbReference type="SAM" id="Phobius"/>
    </source>
</evidence>
<name>A0A4R2QWK5_9PSEU</name>
<keyword evidence="3 7" id="KW-0732">Signal</keyword>
<keyword evidence="6" id="KW-0812">Transmembrane</keyword>
<evidence type="ECO:0000256" key="5">
    <source>
        <dbReference type="SAM" id="MobiDB-lite"/>
    </source>
</evidence>
<feature type="signal peptide" evidence="7">
    <location>
        <begin position="1"/>
        <end position="24"/>
    </location>
</feature>
<keyword evidence="2" id="KW-0479">Metal-binding</keyword>
<dbReference type="InterPro" id="IPR032694">
    <property type="entry name" value="CopC/D"/>
</dbReference>
<keyword evidence="6" id="KW-1133">Transmembrane helix</keyword>
<keyword evidence="6" id="KW-0472">Membrane</keyword>
<evidence type="ECO:0000259" key="8">
    <source>
        <dbReference type="Pfam" id="PF04234"/>
    </source>
</evidence>
<dbReference type="GO" id="GO:0046688">
    <property type="term" value="P:response to copper ion"/>
    <property type="evidence" value="ECO:0007669"/>
    <property type="project" value="InterPro"/>
</dbReference>
<dbReference type="PANTHER" id="PTHR34820">
    <property type="entry name" value="INNER MEMBRANE PROTEIN YEBZ"/>
    <property type="match status" value="1"/>
</dbReference>
<feature type="chain" id="PRO_5020674019" description="CopC domain-containing protein" evidence="7">
    <location>
        <begin position="25"/>
        <end position="185"/>
    </location>
</feature>
<dbReference type="PANTHER" id="PTHR34820:SF4">
    <property type="entry name" value="INNER MEMBRANE PROTEIN YEBZ"/>
    <property type="match status" value="1"/>
</dbReference>
<dbReference type="GO" id="GO:0006825">
    <property type="term" value="P:copper ion transport"/>
    <property type="evidence" value="ECO:0007669"/>
    <property type="project" value="InterPro"/>
</dbReference>
<keyword evidence="4" id="KW-0186">Copper</keyword>
<comment type="caution">
    <text evidence="9">The sequence shown here is derived from an EMBL/GenBank/DDBJ whole genome shotgun (WGS) entry which is preliminary data.</text>
</comment>
<feature type="region of interest" description="Disordered" evidence="5">
    <location>
        <begin position="121"/>
        <end position="153"/>
    </location>
</feature>
<comment type="subcellular location">
    <subcellularLocation>
        <location evidence="1">Cell envelope</location>
    </subcellularLocation>
</comment>
<evidence type="ECO:0000256" key="1">
    <source>
        <dbReference type="ARBA" id="ARBA00004196"/>
    </source>
</evidence>
<dbReference type="InterPro" id="IPR014755">
    <property type="entry name" value="Cu-Rt/internalin_Ig-like"/>
</dbReference>
<feature type="domain" description="CopC" evidence="8">
    <location>
        <begin position="25"/>
        <end position="118"/>
    </location>
</feature>
<evidence type="ECO:0000313" key="10">
    <source>
        <dbReference type="Proteomes" id="UP000294911"/>
    </source>
</evidence>
<protein>
    <recommendedName>
        <fullName evidence="8">CopC domain-containing protein</fullName>
    </recommendedName>
</protein>
<dbReference type="AlphaFoldDB" id="A0A4R2QWK5"/>
<keyword evidence="10" id="KW-1185">Reference proteome</keyword>
<dbReference type="EMBL" id="SLXQ01000003">
    <property type="protein sequence ID" value="TCP54087.1"/>
    <property type="molecule type" value="Genomic_DNA"/>
</dbReference>
<dbReference type="Pfam" id="PF04234">
    <property type="entry name" value="CopC"/>
    <property type="match status" value="1"/>
</dbReference>
<accession>A0A4R2QWK5</accession>